<sequence>MGPHEEYTNKLYEVAKDYNGVVVANMTQIHKYILTRKHYRDITGNNVNHPNDFVARMYLQVLLDTISK</sequence>
<protein>
    <recommendedName>
        <fullName evidence="2">SGNH hydrolase-type esterase domain-containing protein</fullName>
    </recommendedName>
</protein>
<evidence type="ECO:0008006" key="2">
    <source>
        <dbReference type="Google" id="ProtNLM"/>
    </source>
</evidence>
<organism evidence="1">
    <name type="scientific">bioreactor metagenome</name>
    <dbReference type="NCBI Taxonomy" id="1076179"/>
    <lineage>
        <taxon>unclassified sequences</taxon>
        <taxon>metagenomes</taxon>
        <taxon>ecological metagenomes</taxon>
    </lineage>
</organism>
<proteinExistence type="predicted"/>
<evidence type="ECO:0000313" key="1">
    <source>
        <dbReference type="EMBL" id="MPN39371.1"/>
    </source>
</evidence>
<comment type="caution">
    <text evidence="1">The sequence shown here is derived from an EMBL/GenBank/DDBJ whole genome shotgun (WGS) entry which is preliminary data.</text>
</comment>
<name>A0A645HK24_9ZZZZ</name>
<dbReference type="AlphaFoldDB" id="A0A645HK24"/>
<reference evidence="1" key="1">
    <citation type="submission" date="2019-08" db="EMBL/GenBank/DDBJ databases">
        <authorList>
            <person name="Kucharzyk K."/>
            <person name="Murdoch R.W."/>
            <person name="Higgins S."/>
            <person name="Loffler F."/>
        </authorList>
    </citation>
    <scope>NUCLEOTIDE SEQUENCE</scope>
</reference>
<dbReference type="EMBL" id="VSSQ01095140">
    <property type="protein sequence ID" value="MPN39371.1"/>
    <property type="molecule type" value="Genomic_DNA"/>
</dbReference>
<accession>A0A645HK24</accession>
<gene>
    <name evidence="1" type="ORF">SDC9_186899</name>
</gene>